<sequence length="436" mass="46488">MAALVAFAIPVLILTTSARRGLQVSLVVLLVALALYPQQLTASGPIPYAGLSQDRPVVATYTIAIALAIATLAFYKRLRLSQSFTPFFVYCIFAFAFVWPWDSFTQAGMLQLGIGVAAWVLGISVASVADVHQATRLVLATTALAIVVCQLVFSALQLVGIDPFPLPAEIATLMGSRVHGTLNHPNNLGKTLVLLAALVLPLIDDPSRQLRKLSLLTIAGCGLGVALTQGRANIAAFIIMITIRVIVMRGVGAVQRRVGFFFLLAVTIMPFIPEISARFLEDPGGGSRDHFMELAISQFERTPWWGIGPNEYVHVIGQYDALTAGGLPVHNSYMLAVVELGLVGATLMLFPLLAAIVRSLRECGRDGYRGRAAASSVAIGVGFVAIAATGWGALSGSILPLWLFTLAFLRPMKGQKLSSISQPQTLAVGEPSRGWA</sequence>
<evidence type="ECO:0000256" key="1">
    <source>
        <dbReference type="ARBA" id="ARBA00004141"/>
    </source>
</evidence>
<evidence type="ECO:0000256" key="5">
    <source>
        <dbReference type="SAM" id="Phobius"/>
    </source>
</evidence>
<protein>
    <submittedName>
        <fullName evidence="7">O-antigen ligase family protein</fullName>
    </submittedName>
</protein>
<feature type="transmembrane region" description="Helical" evidence="5">
    <location>
        <begin position="210"/>
        <end position="228"/>
    </location>
</feature>
<dbReference type="Pfam" id="PF04932">
    <property type="entry name" value="Wzy_C"/>
    <property type="match status" value="1"/>
</dbReference>
<organism evidence="7 8">
    <name type="scientific">Microbacterium horticulturae</name>
    <dbReference type="NCBI Taxonomy" id="3028316"/>
    <lineage>
        <taxon>Bacteria</taxon>
        <taxon>Bacillati</taxon>
        <taxon>Actinomycetota</taxon>
        <taxon>Actinomycetes</taxon>
        <taxon>Micrococcales</taxon>
        <taxon>Microbacteriaceae</taxon>
        <taxon>Microbacterium</taxon>
    </lineage>
</organism>
<feature type="transmembrane region" description="Helical" evidence="5">
    <location>
        <begin position="107"/>
        <end position="125"/>
    </location>
</feature>
<dbReference type="InterPro" id="IPR007016">
    <property type="entry name" value="O-antigen_ligase-rel_domated"/>
</dbReference>
<keyword evidence="8" id="KW-1185">Reference proteome</keyword>
<dbReference type="EMBL" id="CP119108">
    <property type="protein sequence ID" value="WEG08164.1"/>
    <property type="molecule type" value="Genomic_DNA"/>
</dbReference>
<evidence type="ECO:0000256" key="2">
    <source>
        <dbReference type="ARBA" id="ARBA00022692"/>
    </source>
</evidence>
<name>A0ABY8BVG8_9MICO</name>
<comment type="subcellular location">
    <subcellularLocation>
        <location evidence="1">Membrane</location>
        <topology evidence="1">Multi-pass membrane protein</topology>
    </subcellularLocation>
</comment>
<keyword evidence="2 5" id="KW-0812">Transmembrane</keyword>
<feature type="transmembrane region" description="Helical" evidence="5">
    <location>
        <begin position="258"/>
        <end position="280"/>
    </location>
</feature>
<feature type="transmembrane region" description="Helical" evidence="5">
    <location>
        <begin position="137"/>
        <end position="159"/>
    </location>
</feature>
<keyword evidence="7" id="KW-0436">Ligase</keyword>
<proteinExistence type="predicted"/>
<feature type="transmembrane region" description="Helical" evidence="5">
    <location>
        <begin position="56"/>
        <end position="75"/>
    </location>
</feature>
<dbReference type="PANTHER" id="PTHR37422">
    <property type="entry name" value="TEICHURONIC ACID BIOSYNTHESIS PROTEIN TUAE"/>
    <property type="match status" value="1"/>
</dbReference>
<dbReference type="InterPro" id="IPR051533">
    <property type="entry name" value="WaaL-like"/>
</dbReference>
<dbReference type="PANTHER" id="PTHR37422:SF13">
    <property type="entry name" value="LIPOPOLYSACCHARIDE BIOSYNTHESIS PROTEIN PA4999-RELATED"/>
    <property type="match status" value="1"/>
</dbReference>
<evidence type="ECO:0000256" key="3">
    <source>
        <dbReference type="ARBA" id="ARBA00022989"/>
    </source>
</evidence>
<gene>
    <name evidence="7" type="ORF">PU630_13080</name>
</gene>
<feature type="transmembrane region" description="Helical" evidence="5">
    <location>
        <begin position="333"/>
        <end position="356"/>
    </location>
</feature>
<evidence type="ECO:0000256" key="4">
    <source>
        <dbReference type="ARBA" id="ARBA00023136"/>
    </source>
</evidence>
<dbReference type="GO" id="GO:0016874">
    <property type="term" value="F:ligase activity"/>
    <property type="evidence" value="ECO:0007669"/>
    <property type="project" value="UniProtKB-KW"/>
</dbReference>
<dbReference type="Proteomes" id="UP001214553">
    <property type="component" value="Chromosome"/>
</dbReference>
<evidence type="ECO:0000259" key="6">
    <source>
        <dbReference type="Pfam" id="PF04932"/>
    </source>
</evidence>
<feature type="domain" description="O-antigen ligase-related" evidence="6">
    <location>
        <begin position="219"/>
        <end position="348"/>
    </location>
</feature>
<feature type="transmembrane region" description="Helical" evidence="5">
    <location>
        <begin position="84"/>
        <end position="101"/>
    </location>
</feature>
<accession>A0ABY8BVG8</accession>
<keyword evidence="3 5" id="KW-1133">Transmembrane helix</keyword>
<keyword evidence="4 5" id="KW-0472">Membrane</keyword>
<reference evidence="7 8" key="1">
    <citation type="submission" date="2023-03" db="EMBL/GenBank/DDBJ databases">
        <title>Genome sequence of Microbacterium sp. KACC 23027.</title>
        <authorList>
            <person name="Kim S."/>
            <person name="Heo J."/>
            <person name="Kwon S.-W."/>
        </authorList>
    </citation>
    <scope>NUCLEOTIDE SEQUENCE [LARGE SCALE GENOMIC DNA]</scope>
    <source>
        <strain evidence="7 8">KACC 23027</strain>
    </source>
</reference>
<evidence type="ECO:0000313" key="7">
    <source>
        <dbReference type="EMBL" id="WEG08164.1"/>
    </source>
</evidence>
<evidence type="ECO:0000313" key="8">
    <source>
        <dbReference type="Proteomes" id="UP001214553"/>
    </source>
</evidence>